<dbReference type="SMART" id="SM00355">
    <property type="entry name" value="ZnF_C2H2"/>
    <property type="match status" value="3"/>
</dbReference>
<dbReference type="EMBL" id="CDPU01000004">
    <property type="protein sequence ID" value="CEO46377.1"/>
    <property type="molecule type" value="Genomic_DNA"/>
</dbReference>
<keyword evidence="2" id="KW-0479">Metal-binding</keyword>
<protein>
    <recommendedName>
        <fullName evidence="10">C2H2-type domain-containing protein</fullName>
    </recommendedName>
</protein>
<dbReference type="PANTHER" id="PTHR46179">
    <property type="entry name" value="ZINC FINGER PROTEIN"/>
    <property type="match status" value="1"/>
</dbReference>
<feature type="region of interest" description="Disordered" evidence="9">
    <location>
        <begin position="218"/>
        <end position="284"/>
    </location>
</feature>
<evidence type="ECO:0000259" key="10">
    <source>
        <dbReference type="PROSITE" id="PS50157"/>
    </source>
</evidence>
<gene>
    <name evidence="11" type="ORF">BN869_000002432_1</name>
</gene>
<dbReference type="SUPFAM" id="SSF57667">
    <property type="entry name" value="beta-beta-alpha zinc fingers"/>
    <property type="match status" value="1"/>
</dbReference>
<evidence type="ECO:0000256" key="8">
    <source>
        <dbReference type="PROSITE-ProRule" id="PRU00042"/>
    </source>
</evidence>
<proteinExistence type="predicted"/>
<feature type="region of interest" description="Disordered" evidence="9">
    <location>
        <begin position="354"/>
        <end position="389"/>
    </location>
</feature>
<comment type="subcellular location">
    <subcellularLocation>
        <location evidence="1">Nucleus</location>
    </subcellularLocation>
</comment>
<feature type="compositionally biased region" description="Basic and acidic residues" evidence="9">
    <location>
        <begin position="354"/>
        <end position="363"/>
    </location>
</feature>
<keyword evidence="6" id="KW-0804">Transcription</keyword>
<keyword evidence="4" id="KW-0862">Zinc</keyword>
<evidence type="ECO:0000256" key="4">
    <source>
        <dbReference type="ARBA" id="ARBA00022833"/>
    </source>
</evidence>
<dbReference type="GO" id="GO:0005634">
    <property type="term" value="C:nucleus"/>
    <property type="evidence" value="ECO:0007669"/>
    <property type="project" value="UniProtKB-SubCell"/>
</dbReference>
<dbReference type="InterPro" id="IPR051061">
    <property type="entry name" value="Zinc_finger_trans_reg"/>
</dbReference>
<sequence length="389" mass="42526">MAALCSPRYPDIIAKCPNACDGWNPGLITASHSLSSQRISRPGACLAWIMENDTPTSSPSGSETKARALYTCPYEGCGKAFKDLKTHLLTHSTERPEKCPMRNCEYYRKGFARKYDRNRHVLTHFKGTIICGVCPDGEDSSKITFYRPDTFKKHLTTAHGAELAASAPGKAAGQPSSAALSPTRCSICAYTLPSVHALLAEVEDDAEVLATLARNNLSLKPPGLENDSDSDASNDNTEPTPSDIVVASSSRRKKKGVSHGIQKQRGSGRSQGGPSNIKFRSRKVSGKAYPPSWGFNPSVMTIRHRVLAVFDGQRRLVKDDMVLSNTEEVRLKLSDERYYTTDLDVQTLKRAEAFHNATEEEKGPWIPKNQAADTDEAGSEGHGQEQEAL</sequence>
<keyword evidence="7" id="KW-0539">Nucleus</keyword>
<keyword evidence="5" id="KW-0805">Transcription regulation</keyword>
<evidence type="ECO:0000256" key="5">
    <source>
        <dbReference type="ARBA" id="ARBA00023015"/>
    </source>
</evidence>
<dbReference type="AlphaFoldDB" id="A0A0B7JSY2"/>
<evidence type="ECO:0000256" key="3">
    <source>
        <dbReference type="ARBA" id="ARBA00022771"/>
    </source>
</evidence>
<dbReference type="GO" id="GO:0006357">
    <property type="term" value="P:regulation of transcription by RNA polymerase II"/>
    <property type="evidence" value="ECO:0007669"/>
    <property type="project" value="TreeGrafter"/>
</dbReference>
<evidence type="ECO:0000313" key="11">
    <source>
        <dbReference type="EMBL" id="CEO46377.1"/>
    </source>
</evidence>
<keyword evidence="3 8" id="KW-0863">Zinc-finger</keyword>
<evidence type="ECO:0000256" key="1">
    <source>
        <dbReference type="ARBA" id="ARBA00004123"/>
    </source>
</evidence>
<dbReference type="InterPro" id="IPR013087">
    <property type="entry name" value="Znf_C2H2_type"/>
</dbReference>
<evidence type="ECO:0000256" key="9">
    <source>
        <dbReference type="SAM" id="MobiDB-lite"/>
    </source>
</evidence>
<dbReference type="InterPro" id="IPR036236">
    <property type="entry name" value="Znf_C2H2_sf"/>
</dbReference>
<organism evidence="11">
    <name type="scientific">Bionectria ochroleuca</name>
    <name type="common">Gliocladium roseum</name>
    <dbReference type="NCBI Taxonomy" id="29856"/>
    <lineage>
        <taxon>Eukaryota</taxon>
        <taxon>Fungi</taxon>
        <taxon>Dikarya</taxon>
        <taxon>Ascomycota</taxon>
        <taxon>Pezizomycotina</taxon>
        <taxon>Sordariomycetes</taxon>
        <taxon>Hypocreomycetidae</taxon>
        <taxon>Hypocreales</taxon>
        <taxon>Bionectriaceae</taxon>
        <taxon>Clonostachys</taxon>
    </lineage>
</organism>
<evidence type="ECO:0000256" key="6">
    <source>
        <dbReference type="ARBA" id="ARBA00023163"/>
    </source>
</evidence>
<dbReference type="Gene3D" id="3.30.160.60">
    <property type="entry name" value="Classic Zinc Finger"/>
    <property type="match status" value="1"/>
</dbReference>
<dbReference type="PROSITE" id="PS50157">
    <property type="entry name" value="ZINC_FINGER_C2H2_2"/>
    <property type="match status" value="1"/>
</dbReference>
<evidence type="ECO:0000256" key="2">
    <source>
        <dbReference type="ARBA" id="ARBA00022723"/>
    </source>
</evidence>
<evidence type="ECO:0000256" key="7">
    <source>
        <dbReference type="ARBA" id="ARBA00023242"/>
    </source>
</evidence>
<dbReference type="GO" id="GO:0008270">
    <property type="term" value="F:zinc ion binding"/>
    <property type="evidence" value="ECO:0007669"/>
    <property type="project" value="UniProtKB-KW"/>
</dbReference>
<feature type="domain" description="C2H2-type" evidence="10">
    <location>
        <begin position="70"/>
        <end position="96"/>
    </location>
</feature>
<dbReference type="PANTHER" id="PTHR46179:SF13">
    <property type="entry name" value="C2H2-TYPE DOMAIN-CONTAINING PROTEIN"/>
    <property type="match status" value="1"/>
</dbReference>
<name>A0A0B7JSY2_BIOOC</name>
<accession>A0A0B7JSY2</accession>
<reference evidence="11" key="1">
    <citation type="submission" date="2015-01" db="EMBL/GenBank/DDBJ databases">
        <authorList>
            <person name="Durling Mikael"/>
        </authorList>
    </citation>
    <scope>NUCLEOTIDE SEQUENCE</scope>
</reference>